<dbReference type="PANTHER" id="PTHR13767:SF2">
    <property type="entry name" value="PSEUDOURIDYLATE SYNTHASE TRUB1"/>
    <property type="match status" value="1"/>
</dbReference>
<dbReference type="NCBIfam" id="TIGR00431">
    <property type="entry name" value="TruB"/>
    <property type="match status" value="1"/>
</dbReference>
<protein>
    <recommendedName>
        <fullName evidence="5">tRNA pseudouridine synthase B</fullName>
        <ecNumber evidence="5">5.4.99.25</ecNumber>
    </recommendedName>
    <alternativeName>
        <fullName evidence="5">tRNA pseudouridine(55) synthase</fullName>
        <shortName evidence="5">Psi55 synthase</shortName>
    </alternativeName>
    <alternativeName>
        <fullName evidence="5">tRNA pseudouridylate synthase</fullName>
    </alternativeName>
    <alternativeName>
        <fullName evidence="5">tRNA-uridine isomerase</fullName>
    </alternativeName>
</protein>
<sequence>MGRKPRVSPHQKHGVLVLNKPSGPTSADCLNSIKRELMQYKIGHAGTLDPLAEGVLLVMLGQATKLGPYLTENEKIYSGSLIIGRTTDTYDIQGQETSTHDISGITEKMVENEILAWNDLTSQEVPAYSAAKHKGRPLYELARNGEEIPVKIKSIKIFEAKQLEVSLPMARFRVGCSAGTYIRSLVHSLGMRLECGAVMESLKREESRPFRLADAHDLDEVLNDPDGFESRVIPIAEALPHWPKFTVGEQMATEIMNGTRIPVENVPGSVGIALIEGDRAMFLASDGTPLSLAEAKIIDNRLHWTVLRGLWG</sequence>
<dbReference type="STRING" id="246191.SAMN05660337_2762"/>
<dbReference type="InterPro" id="IPR014780">
    <property type="entry name" value="tRNA_psdUridine_synth_TruB"/>
</dbReference>
<reference evidence="8" key="1">
    <citation type="submission" date="2016-10" db="EMBL/GenBank/DDBJ databases">
        <authorList>
            <person name="Varghese N."/>
            <person name="Submissions S."/>
        </authorList>
    </citation>
    <scope>NUCLEOTIDE SEQUENCE [LARGE SCALE GENOMIC DNA]</scope>
    <source>
        <strain evidence="8">DSM 16995</strain>
    </source>
</reference>
<name>A0A1G9JFK9_9BACT</name>
<dbReference type="EMBL" id="FNGA01000004">
    <property type="protein sequence ID" value="SDL35923.1"/>
    <property type="molecule type" value="Genomic_DNA"/>
</dbReference>
<organism evidence="7 8">
    <name type="scientific">Maridesulfovibrio ferrireducens</name>
    <dbReference type="NCBI Taxonomy" id="246191"/>
    <lineage>
        <taxon>Bacteria</taxon>
        <taxon>Pseudomonadati</taxon>
        <taxon>Thermodesulfobacteriota</taxon>
        <taxon>Desulfovibrionia</taxon>
        <taxon>Desulfovibrionales</taxon>
        <taxon>Desulfovibrionaceae</taxon>
        <taxon>Maridesulfovibrio</taxon>
    </lineage>
</organism>
<evidence type="ECO:0000256" key="3">
    <source>
        <dbReference type="ARBA" id="ARBA00022694"/>
    </source>
</evidence>
<dbReference type="InterPro" id="IPR002501">
    <property type="entry name" value="PsdUridine_synth_N"/>
</dbReference>
<keyword evidence="3 5" id="KW-0819">tRNA processing</keyword>
<dbReference type="HAMAP" id="MF_01080">
    <property type="entry name" value="TruB_bact"/>
    <property type="match status" value="1"/>
</dbReference>
<dbReference type="OrthoDB" id="9802309at2"/>
<comment type="function">
    <text evidence="5">Responsible for synthesis of pseudouridine from uracil-55 in the psi GC loop of transfer RNAs.</text>
</comment>
<gene>
    <name evidence="5" type="primary">truB</name>
    <name evidence="7" type="ORF">SAMN05660337_2762</name>
</gene>
<dbReference type="GO" id="GO:0031119">
    <property type="term" value="P:tRNA pseudouridine synthesis"/>
    <property type="evidence" value="ECO:0007669"/>
    <property type="project" value="UniProtKB-UniRule"/>
</dbReference>
<evidence type="ECO:0000313" key="7">
    <source>
        <dbReference type="EMBL" id="SDL35923.1"/>
    </source>
</evidence>
<dbReference type="CDD" id="cd02573">
    <property type="entry name" value="PseudoU_synth_EcTruB"/>
    <property type="match status" value="1"/>
</dbReference>
<comment type="similarity">
    <text evidence="2 5">Belongs to the pseudouridine synthase TruB family. Type 1 subfamily.</text>
</comment>
<evidence type="ECO:0000256" key="2">
    <source>
        <dbReference type="ARBA" id="ARBA00005642"/>
    </source>
</evidence>
<evidence type="ECO:0000256" key="1">
    <source>
        <dbReference type="ARBA" id="ARBA00000385"/>
    </source>
</evidence>
<proteinExistence type="inferred from homology"/>
<evidence type="ECO:0000256" key="4">
    <source>
        <dbReference type="ARBA" id="ARBA00023235"/>
    </source>
</evidence>
<evidence type="ECO:0000256" key="5">
    <source>
        <dbReference type="HAMAP-Rule" id="MF_01080"/>
    </source>
</evidence>
<feature type="domain" description="Pseudouridine synthase II N-terminal" evidence="6">
    <location>
        <begin position="34"/>
        <end position="182"/>
    </location>
</feature>
<dbReference type="SUPFAM" id="SSF55120">
    <property type="entry name" value="Pseudouridine synthase"/>
    <property type="match status" value="1"/>
</dbReference>
<feature type="active site" description="Nucleophile" evidence="5">
    <location>
        <position position="49"/>
    </location>
</feature>
<evidence type="ECO:0000313" key="8">
    <source>
        <dbReference type="Proteomes" id="UP000199053"/>
    </source>
</evidence>
<dbReference type="AlphaFoldDB" id="A0A1G9JFK9"/>
<keyword evidence="4 5" id="KW-0413">Isomerase</keyword>
<dbReference type="GO" id="GO:0160148">
    <property type="term" value="F:tRNA pseudouridine(55) synthase activity"/>
    <property type="evidence" value="ECO:0007669"/>
    <property type="project" value="UniProtKB-EC"/>
</dbReference>
<accession>A0A1G9JFK9</accession>
<dbReference type="PANTHER" id="PTHR13767">
    <property type="entry name" value="TRNA-PSEUDOURIDINE SYNTHASE"/>
    <property type="match status" value="1"/>
</dbReference>
<dbReference type="Proteomes" id="UP000199053">
    <property type="component" value="Unassembled WGS sequence"/>
</dbReference>
<dbReference type="GO" id="GO:1990481">
    <property type="term" value="P:mRNA pseudouridine synthesis"/>
    <property type="evidence" value="ECO:0007669"/>
    <property type="project" value="TreeGrafter"/>
</dbReference>
<evidence type="ECO:0000259" key="6">
    <source>
        <dbReference type="Pfam" id="PF01509"/>
    </source>
</evidence>
<dbReference type="Pfam" id="PF01509">
    <property type="entry name" value="TruB_N"/>
    <property type="match status" value="1"/>
</dbReference>
<dbReference type="RefSeq" id="WP_092162104.1">
    <property type="nucleotide sequence ID" value="NZ_FNGA01000004.1"/>
</dbReference>
<dbReference type="EC" id="5.4.99.25" evidence="5"/>
<dbReference type="InterPro" id="IPR020103">
    <property type="entry name" value="PsdUridine_synth_cat_dom_sf"/>
</dbReference>
<dbReference type="Gene3D" id="3.30.2350.10">
    <property type="entry name" value="Pseudouridine synthase"/>
    <property type="match status" value="1"/>
</dbReference>
<comment type="catalytic activity">
    <reaction evidence="1 5">
        <text>uridine(55) in tRNA = pseudouridine(55) in tRNA</text>
        <dbReference type="Rhea" id="RHEA:42532"/>
        <dbReference type="Rhea" id="RHEA-COMP:10101"/>
        <dbReference type="Rhea" id="RHEA-COMP:10102"/>
        <dbReference type="ChEBI" id="CHEBI:65314"/>
        <dbReference type="ChEBI" id="CHEBI:65315"/>
        <dbReference type="EC" id="5.4.99.25"/>
    </reaction>
</comment>
<dbReference type="GO" id="GO:0003723">
    <property type="term" value="F:RNA binding"/>
    <property type="evidence" value="ECO:0007669"/>
    <property type="project" value="InterPro"/>
</dbReference>
<keyword evidence="8" id="KW-1185">Reference proteome</keyword>